<feature type="transmembrane region" description="Helical" evidence="9">
    <location>
        <begin position="360"/>
        <end position="379"/>
    </location>
</feature>
<feature type="transmembrane region" description="Helical" evidence="9">
    <location>
        <begin position="129"/>
        <end position="148"/>
    </location>
</feature>
<feature type="transmembrane region" description="Helical" evidence="9">
    <location>
        <begin position="331"/>
        <end position="353"/>
    </location>
</feature>
<dbReference type="GO" id="GO:0016758">
    <property type="term" value="F:hexosyltransferase activity"/>
    <property type="evidence" value="ECO:0007669"/>
    <property type="project" value="InterPro"/>
</dbReference>
<comment type="similarity">
    <text evidence="7">Belongs to the glycosyltransferase 87 family.</text>
</comment>
<keyword evidence="3" id="KW-0808">Transferase</keyword>
<dbReference type="Proteomes" id="UP001139336">
    <property type="component" value="Unassembled WGS sequence"/>
</dbReference>
<keyword evidence="4 9" id="KW-0812">Transmembrane</keyword>
<dbReference type="PIRSF" id="PIRSF010361">
    <property type="entry name" value="UCP010361"/>
    <property type="match status" value="1"/>
</dbReference>
<evidence type="ECO:0000313" key="10">
    <source>
        <dbReference type="EMBL" id="MCF4007690.1"/>
    </source>
</evidence>
<evidence type="ECO:0000256" key="4">
    <source>
        <dbReference type="ARBA" id="ARBA00022692"/>
    </source>
</evidence>
<feature type="transmembrane region" description="Helical" evidence="9">
    <location>
        <begin position="429"/>
        <end position="451"/>
    </location>
</feature>
<comment type="subcellular location">
    <subcellularLocation>
        <location evidence="1">Cell membrane</location>
        <topology evidence="1">Multi-pass membrane protein</topology>
    </subcellularLocation>
</comment>
<dbReference type="AlphaFoldDB" id="A0A9X1QT04"/>
<evidence type="ECO:0000256" key="8">
    <source>
        <dbReference type="SAM" id="MobiDB-lite"/>
    </source>
</evidence>
<dbReference type="GO" id="GO:0005886">
    <property type="term" value="C:plasma membrane"/>
    <property type="evidence" value="ECO:0007669"/>
    <property type="project" value="UniProtKB-SubCell"/>
</dbReference>
<evidence type="ECO:0000256" key="7">
    <source>
        <dbReference type="ARBA" id="ARBA00024033"/>
    </source>
</evidence>
<accession>A0A9X1QT04</accession>
<feature type="transmembrane region" description="Helical" evidence="9">
    <location>
        <begin position="230"/>
        <end position="257"/>
    </location>
</feature>
<evidence type="ECO:0000256" key="9">
    <source>
        <dbReference type="SAM" id="Phobius"/>
    </source>
</evidence>
<evidence type="ECO:0000256" key="1">
    <source>
        <dbReference type="ARBA" id="ARBA00004651"/>
    </source>
</evidence>
<keyword evidence="11" id="KW-1185">Reference proteome</keyword>
<keyword evidence="2" id="KW-1003">Cell membrane</keyword>
<dbReference type="RefSeq" id="WP_236120010.1">
    <property type="nucleotide sequence ID" value="NZ_JAKGSI010000006.1"/>
</dbReference>
<feature type="region of interest" description="Disordered" evidence="8">
    <location>
        <begin position="465"/>
        <end position="493"/>
    </location>
</feature>
<dbReference type="Pfam" id="PF09594">
    <property type="entry name" value="GT87"/>
    <property type="match status" value="1"/>
</dbReference>
<proteinExistence type="inferred from homology"/>
<dbReference type="InterPro" id="IPR016570">
    <property type="entry name" value="UCP010361"/>
</dbReference>
<keyword evidence="6 9" id="KW-0472">Membrane</keyword>
<evidence type="ECO:0000256" key="2">
    <source>
        <dbReference type="ARBA" id="ARBA00022475"/>
    </source>
</evidence>
<organism evidence="10 11">
    <name type="scientific">Corynebacterium uropygiale</name>
    <dbReference type="NCBI Taxonomy" id="1775911"/>
    <lineage>
        <taxon>Bacteria</taxon>
        <taxon>Bacillati</taxon>
        <taxon>Actinomycetota</taxon>
        <taxon>Actinomycetes</taxon>
        <taxon>Mycobacteriales</taxon>
        <taxon>Corynebacteriaceae</taxon>
        <taxon>Corynebacterium</taxon>
    </lineage>
</organism>
<evidence type="ECO:0000256" key="6">
    <source>
        <dbReference type="ARBA" id="ARBA00023136"/>
    </source>
</evidence>
<sequence length="493" mass="54251">MRIGPAESRVPAIGREPAARSWGEFLGGPLGPHAAVGRQRWWTPLRVLIALAVAFCSFGYAQKSPCFRSSIDEKGIASLDWSGFWQYTTACYNDIIPLFAGRGLNTGGFPYAYSWQEDGLTRYLEYPVATGYFQGIMGAFGRMVYRVLSILPGATPPPSVIYFTITAGFLSLLWVLGIIMLAELAGNRVWDVVLIAASPVLIVHAFTNWDIPSIVCVIAALWFVRRRRPGLAGVMLGLGTAFKLWPLYAFGAFLVLAVRNRRARPFLRMLAGGVVSWILLNLPVMLLYPEAWSEFLRLNRERSWEWTTIYAVLARATGWSGFDASSSTPTVLNTVSFLLFAGACLAIAGLGLGTRRTPRVAELLFLIVAAFLLVNKVWSPQYSLWLVVPAVLALPRWRLLLAWMCSEVLVWPILTWHMMGADHHGLPGWVLNIAVLCRDGLIIAIAVLVVAQMLGKVKDKVEEAHAGRDPLAGDFGPRSTSEADESAKETAAP</sequence>
<dbReference type="InterPro" id="IPR018584">
    <property type="entry name" value="GT87"/>
</dbReference>
<name>A0A9X1QT04_9CORY</name>
<keyword evidence="5 9" id="KW-1133">Transmembrane helix</keyword>
<dbReference type="EMBL" id="JAKGSI010000006">
    <property type="protein sequence ID" value="MCF4007690.1"/>
    <property type="molecule type" value="Genomic_DNA"/>
</dbReference>
<gene>
    <name evidence="10" type="ORF">L1O03_11000</name>
</gene>
<evidence type="ECO:0000256" key="5">
    <source>
        <dbReference type="ARBA" id="ARBA00022989"/>
    </source>
</evidence>
<feature type="transmembrane region" description="Helical" evidence="9">
    <location>
        <begin position="269"/>
        <end position="288"/>
    </location>
</feature>
<evidence type="ECO:0000313" key="11">
    <source>
        <dbReference type="Proteomes" id="UP001139336"/>
    </source>
</evidence>
<feature type="transmembrane region" description="Helical" evidence="9">
    <location>
        <begin position="193"/>
        <end position="224"/>
    </location>
</feature>
<comment type="caution">
    <text evidence="10">The sequence shown here is derived from an EMBL/GenBank/DDBJ whole genome shotgun (WGS) entry which is preliminary data.</text>
</comment>
<evidence type="ECO:0000256" key="3">
    <source>
        <dbReference type="ARBA" id="ARBA00022679"/>
    </source>
</evidence>
<reference evidence="10" key="1">
    <citation type="submission" date="2022-01" db="EMBL/GenBank/DDBJ databases">
        <title>Corynebacterium sp. nov isolated from isolated from the feces of the greater white-fronted geese (Anser albifrons) at Poyang Lake, PR China.</title>
        <authorList>
            <person name="Liu Q."/>
        </authorList>
    </citation>
    <scope>NUCLEOTIDE SEQUENCE</scope>
    <source>
        <strain evidence="10">JCM 32435</strain>
    </source>
</reference>
<protein>
    <submittedName>
        <fullName evidence="10">Glycosyltransferase 87 family protein</fullName>
    </submittedName>
</protein>
<feature type="transmembrane region" description="Helical" evidence="9">
    <location>
        <begin position="160"/>
        <end position="181"/>
    </location>
</feature>